<organism evidence="5 6">
    <name type="scientific">Populus alba x Populus x berolinensis</name>
    <dbReference type="NCBI Taxonomy" id="444605"/>
    <lineage>
        <taxon>Eukaryota</taxon>
        <taxon>Viridiplantae</taxon>
        <taxon>Streptophyta</taxon>
        <taxon>Embryophyta</taxon>
        <taxon>Tracheophyta</taxon>
        <taxon>Spermatophyta</taxon>
        <taxon>Magnoliopsida</taxon>
        <taxon>eudicotyledons</taxon>
        <taxon>Gunneridae</taxon>
        <taxon>Pentapetalae</taxon>
        <taxon>rosids</taxon>
        <taxon>fabids</taxon>
        <taxon>Malpighiales</taxon>
        <taxon>Salicaceae</taxon>
        <taxon>Saliceae</taxon>
        <taxon>Populus</taxon>
    </lineage>
</organism>
<dbReference type="SUPFAM" id="SSF56672">
    <property type="entry name" value="DNA/RNA polymerases"/>
    <property type="match status" value="1"/>
</dbReference>
<evidence type="ECO:0000256" key="1">
    <source>
        <dbReference type="ARBA" id="ARBA00022750"/>
    </source>
</evidence>
<dbReference type="GO" id="GO:0003676">
    <property type="term" value="F:nucleic acid binding"/>
    <property type="evidence" value="ECO:0007669"/>
    <property type="project" value="InterPro"/>
</dbReference>
<dbReference type="Pfam" id="PF07727">
    <property type="entry name" value="RVT_2"/>
    <property type="match status" value="1"/>
</dbReference>
<keyword evidence="3" id="KW-0472">Membrane</keyword>
<dbReference type="InterPro" id="IPR054722">
    <property type="entry name" value="PolX-like_BBD"/>
</dbReference>
<name>A0AAD6LEY2_9ROSI</name>
<feature type="region of interest" description="Disordered" evidence="2">
    <location>
        <begin position="770"/>
        <end position="792"/>
    </location>
</feature>
<keyword evidence="1" id="KW-0064">Aspartyl protease</keyword>
<keyword evidence="3" id="KW-1133">Transmembrane helix</keyword>
<proteinExistence type="predicted"/>
<dbReference type="PANTHER" id="PTHR11439">
    <property type="entry name" value="GAG-POL-RELATED RETROTRANSPOSON"/>
    <property type="match status" value="1"/>
</dbReference>
<dbReference type="InterPro" id="IPR012337">
    <property type="entry name" value="RNaseH-like_sf"/>
</dbReference>
<keyword evidence="6" id="KW-1185">Reference proteome</keyword>
<comment type="caution">
    <text evidence="5">The sequence shown here is derived from an EMBL/GenBank/DDBJ whole genome shotgun (WGS) entry which is preliminary data.</text>
</comment>
<dbReference type="Proteomes" id="UP001164929">
    <property type="component" value="Chromosome 17"/>
</dbReference>
<dbReference type="GO" id="GO:0004190">
    <property type="term" value="F:aspartic-type endopeptidase activity"/>
    <property type="evidence" value="ECO:0007669"/>
    <property type="project" value="UniProtKB-KW"/>
</dbReference>
<gene>
    <name evidence="5" type="ORF">NC653_037430</name>
</gene>
<keyword evidence="1" id="KW-0378">Hydrolase</keyword>
<feature type="transmembrane region" description="Helical" evidence="3">
    <location>
        <begin position="36"/>
        <end position="59"/>
    </location>
</feature>
<protein>
    <recommendedName>
        <fullName evidence="4">Integrase catalytic domain-containing protein</fullName>
    </recommendedName>
</protein>
<evidence type="ECO:0000313" key="5">
    <source>
        <dbReference type="EMBL" id="KAJ6959129.1"/>
    </source>
</evidence>
<keyword evidence="3" id="KW-0812">Transmembrane</keyword>
<evidence type="ECO:0000259" key="4">
    <source>
        <dbReference type="PROSITE" id="PS50994"/>
    </source>
</evidence>
<sequence length="1330" mass="148814">MGKLRTRDRLQFLQTDPSCAFCRDEEESHNHLSQDLLLGVIFKGLFHPLLLLLMAFFGLDGVVAAAMFKDFALLDLLEWCATSLLVLCLCMFNAEVPLMPTLMQHGPLFKICELLPHTSNSATPTVQLSSSPTVQPSFLAAPPLLFSAASPLGFSSAMAGERLLLQPTSAASTAASIISISHTHQDKEFLVLLMAPTHVHQHMFLPMMVSLFSQSSCSAWGTLERALASTSNSCIMQLHDSLQDLRQGDESVTQFMQKVKALCDELAAAGRPVSLEDFNLYVFRGLWGEFKDLVTSLITKAEPLSYADLHSHLLTHEFLHKSSAAIHAPLLPTPSIPSSALVVQRQTFGNSGRSRGRFNGGWRPNQCNSRGNRFASSRLDHCSFQNSSFAPHCPQFQQRGYGQQPNVNLVQRNLSSTGSVDWFPDIGANQHVTPDLSTLTASEPYLGNDNLHVGDGKGLSISHLGHTKIYTPHLSFTLSNVLHVPAITKPLLSVQKFCLDNNVYFEFHPHVFYVKDFNTHEFLLSGQSKDGLYALTKSSVTSVHQAYWSPCTSASADLWHRRLGPTGHKTSTPLELIFSDVWGPAPLFSSNGYRYFVIFVDAYTKYVWYYPLVAKSDVYSVFHQFQTLVERQFSLKIKSIQTDWGGEYRKLSIFFQTIGIHHRLICPHTHEQNGTVERRHRHIVEIGLTLLEQCKAPFRLWNYAFETSVYLINRMPTPILAHRSSFDCLFQQSPDYHFLRTFGSDRQLVSSPYGLGALSSPSSALPSLANTPAASVSTSSPSSTDSPVHEAASLSSSPAGLQLIVDLSSYQLPQPKTANLVASVTSTSTRVLYSPSSEPFAFSYADRYAVWHNAMCDEIVALRENRTWSLVPFHPSMNVVGNRWVYRIKHRVDGSIERYKARLVARGFTQQEGIDYSETFNLVIKQATVRLVFSIAAPRAWYTRLSDFLLSIGFRASKVDTSLFILSDGTNIFYLLVYVDDILLTGNNSAMLHQLIQLLSFEFKLRDLGVVHYFLGIEVQSTSMGLMLCQHKYILDILTRAGMTSCKPVDTPISPSKFILLPDHSFSDPTQFRQIVGALQYLTFTRPDICFVVNRVCQFMHAPTDSHWATVKHFLRYLKGMTSYGFHITRGSSFALHGFTDADWAGSIDDHKSTGGYLVFFGQTSISWKSGKQRIVARSSTEAEYKALADGTVKVIWLQYLLTDLQVPSISAPTIWCDNLGATYLSANPIFHARTKHVEVDYHFVCNRVAKKEIQICFVPSRDQLADVFTKPLLVASFAAFRFKHCCFPVYVSKRLGHPVDAALRTVLFKGHLSAGWLKQTKNEWKGYTV</sequence>
<dbReference type="InterPro" id="IPR043502">
    <property type="entry name" value="DNA/RNA_pol_sf"/>
</dbReference>
<dbReference type="Pfam" id="PF22936">
    <property type="entry name" value="Pol_BBD"/>
    <property type="match status" value="1"/>
</dbReference>
<dbReference type="Gene3D" id="3.30.420.10">
    <property type="entry name" value="Ribonuclease H-like superfamily/Ribonuclease H"/>
    <property type="match status" value="1"/>
</dbReference>
<dbReference type="Pfam" id="PF00665">
    <property type="entry name" value="rve"/>
    <property type="match status" value="1"/>
</dbReference>
<dbReference type="InterPro" id="IPR013103">
    <property type="entry name" value="RVT_2"/>
</dbReference>
<dbReference type="CDD" id="cd09272">
    <property type="entry name" value="RNase_HI_RT_Ty1"/>
    <property type="match status" value="1"/>
</dbReference>
<dbReference type="EMBL" id="JAQIZT010000017">
    <property type="protein sequence ID" value="KAJ6959129.1"/>
    <property type="molecule type" value="Genomic_DNA"/>
</dbReference>
<evidence type="ECO:0000313" key="6">
    <source>
        <dbReference type="Proteomes" id="UP001164929"/>
    </source>
</evidence>
<feature type="compositionally biased region" description="Low complexity" evidence="2">
    <location>
        <begin position="770"/>
        <end position="786"/>
    </location>
</feature>
<dbReference type="GO" id="GO:0015074">
    <property type="term" value="P:DNA integration"/>
    <property type="evidence" value="ECO:0007669"/>
    <property type="project" value="InterPro"/>
</dbReference>
<keyword evidence="1" id="KW-0645">Protease</keyword>
<reference evidence="5" key="1">
    <citation type="journal article" date="2023" name="Mol. Ecol. Resour.">
        <title>Chromosome-level genome assembly of a triploid poplar Populus alba 'Berolinensis'.</title>
        <authorList>
            <person name="Chen S."/>
            <person name="Yu Y."/>
            <person name="Wang X."/>
            <person name="Wang S."/>
            <person name="Zhang T."/>
            <person name="Zhou Y."/>
            <person name="He R."/>
            <person name="Meng N."/>
            <person name="Wang Y."/>
            <person name="Liu W."/>
            <person name="Liu Z."/>
            <person name="Liu J."/>
            <person name="Guo Q."/>
            <person name="Huang H."/>
            <person name="Sederoff R.R."/>
            <person name="Wang G."/>
            <person name="Qu G."/>
            <person name="Chen S."/>
        </authorList>
    </citation>
    <scope>NUCLEOTIDE SEQUENCE</scope>
    <source>
        <strain evidence="5">SC-2020</strain>
    </source>
</reference>
<evidence type="ECO:0000256" key="2">
    <source>
        <dbReference type="SAM" id="MobiDB-lite"/>
    </source>
</evidence>
<dbReference type="PANTHER" id="PTHR11439:SF450">
    <property type="entry name" value="REVERSE TRANSCRIPTASE TY1_COPIA-TYPE DOMAIN-CONTAINING PROTEIN"/>
    <property type="match status" value="1"/>
</dbReference>
<accession>A0AAD6LEY2</accession>
<feature type="domain" description="Integrase catalytic" evidence="4">
    <location>
        <begin position="569"/>
        <end position="733"/>
    </location>
</feature>
<evidence type="ECO:0000256" key="3">
    <source>
        <dbReference type="SAM" id="Phobius"/>
    </source>
</evidence>
<dbReference type="SUPFAM" id="SSF53098">
    <property type="entry name" value="Ribonuclease H-like"/>
    <property type="match status" value="1"/>
</dbReference>
<dbReference type="InterPro" id="IPR036397">
    <property type="entry name" value="RNaseH_sf"/>
</dbReference>
<dbReference type="InterPro" id="IPR001584">
    <property type="entry name" value="Integrase_cat-core"/>
</dbReference>
<dbReference type="PROSITE" id="PS50994">
    <property type="entry name" value="INTEGRASE"/>
    <property type="match status" value="1"/>
</dbReference>